<accession>A0ABQ8TWK8</accession>
<feature type="region of interest" description="Disordered" evidence="1">
    <location>
        <begin position="977"/>
        <end position="1038"/>
    </location>
</feature>
<gene>
    <name evidence="2" type="ORF">ANN_02469</name>
</gene>
<name>A0ABQ8TWK8_PERAM</name>
<feature type="region of interest" description="Disordered" evidence="1">
    <location>
        <begin position="1"/>
        <end position="31"/>
    </location>
</feature>
<comment type="caution">
    <text evidence="2">The sequence shown here is derived from an EMBL/GenBank/DDBJ whole genome shotgun (WGS) entry which is preliminary data.</text>
</comment>
<feature type="compositionally biased region" description="Basic and acidic residues" evidence="1">
    <location>
        <begin position="988"/>
        <end position="997"/>
    </location>
</feature>
<sequence length="1325" mass="146690">MPSTWPGIEPATLGIEGQRYTNSPTRSTSAEDLSAAYEIEKFLATMDKESCEDDESAEVVMEANKIDVTKKDTCKQVHQNSSQNLSTEDNKRSSAFAKTNLSSYIIEYYNKLRNSGHRASLAENLYPSGASSLPTDLNVHGVSFGMSSSEFFALNKNEQAVDQHGHNAEHNLDTNNLKCNNKEEKDSGNQCILMEDMTFRCFPSGMQEVLGTSYGKEYIPAVRREVNAVSDVENTQLPENWQAFRSYRSSLPMSGIQHHTLNMPEQNQEHAVINTEAAGSGRAPSPASVSSVTSSRRLEWDSGADVGYQNYQQDGYKSPSAEGLSTIEKMVLSRGCSAALRLEPEGTSGTIGKSVAGFLQPGPVTKYIFNEGPMAISTPTDIQRSTVVSPTTGTDSESEITPIVKTQTDRNLFPQSSYGNNVSVARNNGQRTLSERNKDFNVLTRQISSSLTNLSSCGLQDTHGDLLSRSQSYLSLTKKHDMKTVRQEATNNPLYLQHQNKKANTCSASSSSIATVVQKHDSPRMLDQVIQTSLFNVPKSHSVGIQVSTQNYTHKLDSGAEIEYSDDDIIDKTETIIEENLSRKQKHKLTLKHFPNNEDLLVKEIKINSDLDTATGRESAITTKYISVENMENTHSDKTTMQQVNQSEGETEKNCGTLESEASSTQTAASWFMGDASHSAASNHVERCARTPHSVVGAAHSFEYLPGHVYENRNTTTGDSSSESVSSHPSIGLSTKSGANILSNEFWNSATSSTLATDIEKGVNLLKDLLKSSSYSSKAKKQLVRKVVSRIVETDYAEDKELLNSLHKNVPFVPPTSFVNSTAAVSVCNVQASGTDAQTGETKEGLKESISENHSDKCDQFSSHAADQSHRVADKCVGTDTSGPSYISEKILLSDNHSDSRAETTTFTTEGYEDSSSTNTNINKNRYSWKELITQSEKEYEKHKQKSGWMVTSAPNVKRLLEKQKSVRNSLIDQWEQSHKGYQKKRRDTKELQKNKDVSSGLMSNVKNNTRKQNSVSSSRKITQTKDETDSNRSALSSMGTLRDALELTHDSEGYKRVSVATETVENAGVQTSHSVSGLPLIRPHWYPVTQRTTNHTNKDENKINVNNVECPCCGALENDNLQHNVSDGMCSRCMKSGQNYSLRSRKCHNCNYEQHTEENELSSPDNESNYSESAKEKELDNMGPAFDKCSYCGRKPNFEVTKTKESPSDDKASSPSRHSTKSPLGYILTLDESTATSINSVKEKSPKRSLQEIKMKIAKRKGSSALASGKGQLRSRFNSDTIIKDKEILGKSVKSKKSSEYHKKKRHYRKNLTLQVIIYDYKLF</sequence>
<evidence type="ECO:0000256" key="1">
    <source>
        <dbReference type="SAM" id="MobiDB-lite"/>
    </source>
</evidence>
<feature type="compositionally biased region" description="Polar residues" evidence="1">
    <location>
        <begin position="1001"/>
        <end position="1022"/>
    </location>
</feature>
<evidence type="ECO:0000313" key="2">
    <source>
        <dbReference type="EMBL" id="KAJ4451033.1"/>
    </source>
</evidence>
<organism evidence="2 3">
    <name type="scientific">Periplaneta americana</name>
    <name type="common">American cockroach</name>
    <name type="synonym">Blatta americana</name>
    <dbReference type="NCBI Taxonomy" id="6978"/>
    <lineage>
        <taxon>Eukaryota</taxon>
        <taxon>Metazoa</taxon>
        <taxon>Ecdysozoa</taxon>
        <taxon>Arthropoda</taxon>
        <taxon>Hexapoda</taxon>
        <taxon>Insecta</taxon>
        <taxon>Pterygota</taxon>
        <taxon>Neoptera</taxon>
        <taxon>Polyneoptera</taxon>
        <taxon>Dictyoptera</taxon>
        <taxon>Blattodea</taxon>
        <taxon>Blattoidea</taxon>
        <taxon>Blattidae</taxon>
        <taxon>Blattinae</taxon>
        <taxon>Periplaneta</taxon>
    </lineage>
</organism>
<keyword evidence="3" id="KW-1185">Reference proteome</keyword>
<feature type="compositionally biased region" description="Basic and acidic residues" evidence="1">
    <location>
        <begin position="1202"/>
        <end position="1213"/>
    </location>
</feature>
<feature type="compositionally biased region" description="Low complexity" evidence="1">
    <location>
        <begin position="720"/>
        <end position="730"/>
    </location>
</feature>
<feature type="compositionally biased region" description="Low complexity" evidence="1">
    <location>
        <begin position="277"/>
        <end position="295"/>
    </location>
</feature>
<feature type="region of interest" description="Disordered" evidence="1">
    <location>
        <begin position="713"/>
        <end position="732"/>
    </location>
</feature>
<feature type="region of interest" description="Disordered" evidence="1">
    <location>
        <begin position="277"/>
        <end position="296"/>
    </location>
</feature>
<dbReference type="EMBL" id="JAJSOF020000001">
    <property type="protein sequence ID" value="KAJ4451033.1"/>
    <property type="molecule type" value="Genomic_DNA"/>
</dbReference>
<feature type="compositionally biased region" description="Polar residues" evidence="1">
    <location>
        <begin position="19"/>
        <end position="31"/>
    </location>
</feature>
<evidence type="ECO:0008006" key="4">
    <source>
        <dbReference type="Google" id="ProtNLM"/>
    </source>
</evidence>
<proteinExistence type="predicted"/>
<dbReference type="Proteomes" id="UP001148838">
    <property type="component" value="Unassembled WGS sequence"/>
</dbReference>
<evidence type="ECO:0000313" key="3">
    <source>
        <dbReference type="Proteomes" id="UP001148838"/>
    </source>
</evidence>
<feature type="region of interest" description="Disordered" evidence="1">
    <location>
        <begin position="1157"/>
        <end position="1180"/>
    </location>
</feature>
<feature type="compositionally biased region" description="Polar residues" evidence="1">
    <location>
        <begin position="1162"/>
        <end position="1173"/>
    </location>
</feature>
<reference evidence="2 3" key="1">
    <citation type="journal article" date="2022" name="Allergy">
        <title>Genome assembly and annotation of Periplaneta americana reveal a comprehensive cockroach allergen profile.</title>
        <authorList>
            <person name="Wang L."/>
            <person name="Xiong Q."/>
            <person name="Saelim N."/>
            <person name="Wang L."/>
            <person name="Nong W."/>
            <person name="Wan A.T."/>
            <person name="Shi M."/>
            <person name="Liu X."/>
            <person name="Cao Q."/>
            <person name="Hui J.H.L."/>
            <person name="Sookrung N."/>
            <person name="Leung T.F."/>
            <person name="Tungtrongchitr A."/>
            <person name="Tsui S.K.W."/>
        </authorList>
    </citation>
    <scope>NUCLEOTIDE SEQUENCE [LARGE SCALE GENOMIC DNA]</scope>
    <source>
        <strain evidence="2">PWHHKU_190912</strain>
    </source>
</reference>
<protein>
    <recommendedName>
        <fullName evidence="4">ALMS motif domain-containing protein</fullName>
    </recommendedName>
</protein>
<feature type="region of interest" description="Disordered" evidence="1">
    <location>
        <begin position="1201"/>
        <end position="1226"/>
    </location>
</feature>